<sequence length="467" mass="54121">MFTEDFYRYSVLPTHNVTYARVRWYQHKKLSLLVVILISPVVLFFILYGILFGFHRNIIYPKTATKVFPENFYRANIYTRSALTNKSLENIPQFRDHRKLPIKKFKLVCYYALPTTEEEVLKIEDLDPHLCTHINAAFGKVINKTLHLTEPFKSSLNKLVKLKEINKDLKVLLSVGGMSQDGGFPEMVLNHSNRKIFIKSVNNAIKTHKLDGIDLDWEFPNLDTPDKFQRMHFTQLLEEFRKSITKQSTPYLLTVAVAAPMTLISQCYDVSYMNDYVDFINVMSYDYHFYSKWTPFTGFNSPLYASDDEVFLFGTMNVNYSANYWNQLGMDRAKIIVGLPTYGHTFKLANVKNNGLYAPALGYGRLGSLGFVDYFDVCKFLSTNQISPVFDMEVKSPYASKFYEWVSFENTQSLTYKAEYIRDQQFGGAMVWSLNSDDYKMSCQMEGREDGKFPLIKSIKSALFSPR</sequence>
<gene>
    <name evidence="11" type="primary">LOC114339190</name>
</gene>
<keyword evidence="7" id="KW-0812">Transmembrane</keyword>
<dbReference type="InterPro" id="IPR001223">
    <property type="entry name" value="Glyco_hydro18_cat"/>
</dbReference>
<evidence type="ECO:0000256" key="5">
    <source>
        <dbReference type="RuleBase" id="RU000489"/>
    </source>
</evidence>
<dbReference type="InterPro" id="IPR001579">
    <property type="entry name" value="Glyco_hydro_18_chit_AS"/>
</dbReference>
<proteinExistence type="inferred from homology"/>
<evidence type="ECO:0000313" key="11">
    <source>
        <dbReference type="RefSeq" id="XP_028145620.1"/>
    </source>
</evidence>
<dbReference type="InterPro" id="IPR029070">
    <property type="entry name" value="Chitinase_insertion_sf"/>
</dbReference>
<dbReference type="InterPro" id="IPR050314">
    <property type="entry name" value="Glycosyl_Hydrlase_18"/>
</dbReference>
<evidence type="ECO:0000256" key="6">
    <source>
        <dbReference type="RuleBase" id="RU004453"/>
    </source>
</evidence>
<evidence type="ECO:0000256" key="3">
    <source>
        <dbReference type="ARBA" id="ARBA00023180"/>
    </source>
</evidence>
<dbReference type="PANTHER" id="PTHR11177:SF390">
    <property type="entry name" value="CHITINASE 11"/>
    <property type="match status" value="1"/>
</dbReference>
<dbReference type="Pfam" id="PF00704">
    <property type="entry name" value="Glyco_hydro_18"/>
    <property type="match status" value="1"/>
</dbReference>
<dbReference type="FunFam" id="3.10.50.10:FF:000003">
    <property type="entry name" value="Class V chitinase CHIT5b"/>
    <property type="match status" value="1"/>
</dbReference>
<dbReference type="SMART" id="SM00636">
    <property type="entry name" value="Glyco_18"/>
    <property type="match status" value="1"/>
</dbReference>
<name>A0A6P7GPC1_DIAVI</name>
<dbReference type="PANTHER" id="PTHR11177">
    <property type="entry name" value="CHITINASE"/>
    <property type="match status" value="1"/>
</dbReference>
<dbReference type="Gene3D" id="3.20.20.80">
    <property type="entry name" value="Glycosidases"/>
    <property type="match status" value="1"/>
</dbReference>
<dbReference type="EnsemblMetazoa" id="XM_028289819.2">
    <property type="protein sequence ID" value="XP_028145620.1"/>
    <property type="gene ID" value="LOC114339190"/>
</dbReference>
<dbReference type="AlphaFoldDB" id="A0A6P7GPC1"/>
<accession>A0A6P7GPC1</accession>
<keyword evidence="7" id="KW-0472">Membrane</keyword>
<reference evidence="11" key="1">
    <citation type="submission" date="2025-04" db="UniProtKB">
        <authorList>
            <consortium name="RefSeq"/>
        </authorList>
    </citation>
    <scope>IDENTIFICATION</scope>
    <source>
        <tissue evidence="11">Whole insect</tissue>
    </source>
</reference>
<protein>
    <submittedName>
        <fullName evidence="11">Chitinase-3-like protein 2</fullName>
    </submittedName>
</protein>
<dbReference type="Proteomes" id="UP001652700">
    <property type="component" value="Unplaced"/>
</dbReference>
<keyword evidence="3" id="KW-0325">Glycoprotein</keyword>
<dbReference type="PROSITE" id="PS01095">
    <property type="entry name" value="GH18_1"/>
    <property type="match status" value="1"/>
</dbReference>
<evidence type="ECO:0000313" key="9">
    <source>
        <dbReference type="EnsemblMetazoa" id="XP_028145620.1"/>
    </source>
</evidence>
<dbReference type="Gene3D" id="3.10.50.10">
    <property type="match status" value="1"/>
</dbReference>
<keyword evidence="7" id="KW-1133">Transmembrane helix</keyword>
<dbReference type="KEGG" id="dvv:114339190"/>
<keyword evidence="4 5" id="KW-0326">Glycosidase</keyword>
<dbReference type="GO" id="GO:0004568">
    <property type="term" value="F:chitinase activity"/>
    <property type="evidence" value="ECO:0007669"/>
    <property type="project" value="UniProtKB-ARBA"/>
</dbReference>
<feature type="transmembrane region" description="Helical" evidence="7">
    <location>
        <begin position="30"/>
        <end position="54"/>
    </location>
</feature>
<dbReference type="InterPro" id="IPR017853">
    <property type="entry name" value="GH"/>
</dbReference>
<evidence type="ECO:0000313" key="10">
    <source>
        <dbReference type="Proteomes" id="UP001652700"/>
    </source>
</evidence>
<dbReference type="InterPro" id="IPR011583">
    <property type="entry name" value="Chitinase_II/V-like_cat"/>
</dbReference>
<dbReference type="FunCoup" id="A0A6P7GPC1">
    <property type="interactions" value="44"/>
</dbReference>
<keyword evidence="2 5" id="KW-0378">Hydrolase</keyword>
<dbReference type="InParanoid" id="A0A6P7GPC1"/>
<dbReference type="GO" id="GO:0005576">
    <property type="term" value="C:extracellular region"/>
    <property type="evidence" value="ECO:0007669"/>
    <property type="project" value="TreeGrafter"/>
</dbReference>
<comment type="similarity">
    <text evidence="6">Belongs to the glycosyl hydrolase 18 family.</text>
</comment>
<dbReference type="SUPFAM" id="SSF51445">
    <property type="entry name" value="(Trans)glycosidases"/>
    <property type="match status" value="1"/>
</dbReference>
<feature type="domain" description="GH18" evidence="8">
    <location>
        <begin position="105"/>
        <end position="466"/>
    </location>
</feature>
<evidence type="ECO:0000256" key="7">
    <source>
        <dbReference type="SAM" id="Phobius"/>
    </source>
</evidence>
<dbReference type="SUPFAM" id="SSF54556">
    <property type="entry name" value="Chitinase insertion domain"/>
    <property type="match status" value="1"/>
</dbReference>
<evidence type="ECO:0000256" key="4">
    <source>
        <dbReference type="ARBA" id="ARBA00023295"/>
    </source>
</evidence>
<dbReference type="OrthoDB" id="76388at2759"/>
<dbReference type="GeneID" id="114339190"/>
<organism evidence="11">
    <name type="scientific">Diabrotica virgifera virgifera</name>
    <name type="common">western corn rootworm</name>
    <dbReference type="NCBI Taxonomy" id="50390"/>
    <lineage>
        <taxon>Eukaryota</taxon>
        <taxon>Metazoa</taxon>
        <taxon>Ecdysozoa</taxon>
        <taxon>Arthropoda</taxon>
        <taxon>Hexapoda</taxon>
        <taxon>Insecta</taxon>
        <taxon>Pterygota</taxon>
        <taxon>Neoptera</taxon>
        <taxon>Endopterygota</taxon>
        <taxon>Coleoptera</taxon>
        <taxon>Polyphaga</taxon>
        <taxon>Cucujiformia</taxon>
        <taxon>Chrysomeloidea</taxon>
        <taxon>Chrysomelidae</taxon>
        <taxon>Galerucinae</taxon>
        <taxon>Diabroticina</taxon>
        <taxon>Diabroticites</taxon>
        <taxon>Diabrotica</taxon>
    </lineage>
</organism>
<dbReference type="RefSeq" id="XP_028145620.1">
    <property type="nucleotide sequence ID" value="XM_028289819.1"/>
</dbReference>
<dbReference type="GO" id="GO:0006032">
    <property type="term" value="P:chitin catabolic process"/>
    <property type="evidence" value="ECO:0007669"/>
    <property type="project" value="UniProtKB-ARBA"/>
</dbReference>
<evidence type="ECO:0000259" key="8">
    <source>
        <dbReference type="PROSITE" id="PS51910"/>
    </source>
</evidence>
<evidence type="ECO:0000256" key="1">
    <source>
        <dbReference type="ARBA" id="ARBA00022729"/>
    </source>
</evidence>
<dbReference type="GO" id="GO:0005975">
    <property type="term" value="P:carbohydrate metabolic process"/>
    <property type="evidence" value="ECO:0007669"/>
    <property type="project" value="InterPro"/>
</dbReference>
<reference evidence="9" key="2">
    <citation type="submission" date="2025-05" db="UniProtKB">
        <authorList>
            <consortium name="EnsemblMetazoa"/>
        </authorList>
    </citation>
    <scope>IDENTIFICATION</scope>
</reference>
<dbReference type="PROSITE" id="PS51910">
    <property type="entry name" value="GH18_2"/>
    <property type="match status" value="1"/>
</dbReference>
<dbReference type="GO" id="GO:0008061">
    <property type="term" value="F:chitin binding"/>
    <property type="evidence" value="ECO:0007669"/>
    <property type="project" value="InterPro"/>
</dbReference>
<keyword evidence="10" id="KW-1185">Reference proteome</keyword>
<keyword evidence="1" id="KW-0732">Signal</keyword>
<evidence type="ECO:0000256" key="2">
    <source>
        <dbReference type="ARBA" id="ARBA00022801"/>
    </source>
</evidence>